<dbReference type="InterPro" id="IPR006847">
    <property type="entry name" value="IF2_N"/>
</dbReference>
<dbReference type="PROSITE" id="PS01176">
    <property type="entry name" value="IF2"/>
    <property type="match status" value="1"/>
</dbReference>
<keyword evidence="6 8" id="KW-0648">Protein biosynthesis</keyword>
<dbReference type="HAMAP" id="MF_00100_B">
    <property type="entry name" value="IF_2_B"/>
    <property type="match status" value="1"/>
</dbReference>
<dbReference type="FunFam" id="3.40.50.10050:FF:000001">
    <property type="entry name" value="Translation initiation factor IF-2"/>
    <property type="match status" value="1"/>
</dbReference>
<dbReference type="SUPFAM" id="SSF52540">
    <property type="entry name" value="P-loop containing nucleoside triphosphate hydrolases"/>
    <property type="match status" value="1"/>
</dbReference>
<proteinExistence type="inferred from homology"/>
<reference evidence="12 13" key="1">
    <citation type="submission" date="2017-12" db="EMBL/GenBank/DDBJ databases">
        <authorList>
            <person name="Hurst M.R.H."/>
        </authorList>
    </citation>
    <scope>NUCLEOTIDE SEQUENCE [LARGE SCALE GENOMIC DNA]</scope>
    <source>
        <strain evidence="12 13">BM15</strain>
    </source>
</reference>
<comment type="caution">
    <text evidence="8">Lacks conserved residue(s) required for the propagation of feature annotation.</text>
</comment>
<dbReference type="Gene3D" id="3.40.50.10050">
    <property type="entry name" value="Translation initiation factor IF- 2, domain 3"/>
    <property type="match status" value="1"/>
</dbReference>
<dbReference type="AlphaFoldDB" id="A0A2K9EPS3"/>
<feature type="compositionally biased region" description="Low complexity" evidence="10">
    <location>
        <begin position="52"/>
        <end position="72"/>
    </location>
</feature>
<evidence type="ECO:0000256" key="5">
    <source>
        <dbReference type="ARBA" id="ARBA00022741"/>
    </source>
</evidence>
<dbReference type="InterPro" id="IPR027417">
    <property type="entry name" value="P-loop_NTPase"/>
</dbReference>
<keyword evidence="5 8" id="KW-0547">Nucleotide-binding</keyword>
<organism evidence="12 13">
    <name type="scientific">Paracoccus tegillarcae</name>
    <dbReference type="NCBI Taxonomy" id="1529068"/>
    <lineage>
        <taxon>Bacteria</taxon>
        <taxon>Pseudomonadati</taxon>
        <taxon>Pseudomonadota</taxon>
        <taxon>Alphaproteobacteria</taxon>
        <taxon>Rhodobacterales</taxon>
        <taxon>Paracoccaceae</taxon>
        <taxon>Paracoccus</taxon>
    </lineage>
</organism>
<feature type="domain" description="Tr-type G" evidence="11">
    <location>
        <begin position="345"/>
        <end position="513"/>
    </location>
</feature>
<feature type="compositionally biased region" description="Basic and acidic residues" evidence="10">
    <location>
        <begin position="89"/>
        <end position="160"/>
    </location>
</feature>
<evidence type="ECO:0000256" key="3">
    <source>
        <dbReference type="ARBA" id="ARBA00022490"/>
    </source>
</evidence>
<dbReference type="NCBIfam" id="TIGR00487">
    <property type="entry name" value="IF-2"/>
    <property type="match status" value="1"/>
</dbReference>
<dbReference type="Pfam" id="PF11987">
    <property type="entry name" value="IF-2"/>
    <property type="match status" value="1"/>
</dbReference>
<evidence type="ECO:0000256" key="1">
    <source>
        <dbReference type="ARBA" id="ARBA00007733"/>
    </source>
</evidence>
<keyword evidence="3 8" id="KW-0963">Cytoplasm</keyword>
<dbReference type="GO" id="GO:0003924">
    <property type="term" value="F:GTPase activity"/>
    <property type="evidence" value="ECO:0007669"/>
    <property type="project" value="UniProtKB-UniRule"/>
</dbReference>
<dbReference type="InterPro" id="IPR000178">
    <property type="entry name" value="TF_IF2_bacterial-like"/>
</dbReference>
<keyword evidence="7 8" id="KW-0342">GTP-binding</keyword>
<dbReference type="EMBL" id="CP025408">
    <property type="protein sequence ID" value="AUH33645.1"/>
    <property type="molecule type" value="Genomic_DNA"/>
</dbReference>
<dbReference type="Proteomes" id="UP000233742">
    <property type="component" value="Chromosome"/>
</dbReference>
<comment type="function">
    <text evidence="8 9">One of the essential components for the initiation of protein synthesis. Protects formylmethionyl-tRNA from spontaneous hydrolysis and promotes its binding to the 30S ribosomal subunits. Also involved in the hydrolysis of GTP during the formation of the 70S ribosomal complex.</text>
</comment>
<dbReference type="NCBIfam" id="TIGR00231">
    <property type="entry name" value="small_GTP"/>
    <property type="match status" value="1"/>
</dbReference>
<dbReference type="RefSeq" id="WP_101460314.1">
    <property type="nucleotide sequence ID" value="NZ_CP025408.1"/>
</dbReference>
<evidence type="ECO:0000256" key="8">
    <source>
        <dbReference type="HAMAP-Rule" id="MF_00100"/>
    </source>
</evidence>
<dbReference type="Gene3D" id="3.40.50.300">
    <property type="entry name" value="P-loop containing nucleotide triphosphate hydrolases"/>
    <property type="match status" value="1"/>
</dbReference>
<evidence type="ECO:0000256" key="6">
    <source>
        <dbReference type="ARBA" id="ARBA00022917"/>
    </source>
</evidence>
<dbReference type="GO" id="GO:0003743">
    <property type="term" value="F:translation initiation factor activity"/>
    <property type="evidence" value="ECO:0007669"/>
    <property type="project" value="UniProtKB-UniRule"/>
</dbReference>
<name>A0A2K9EPS3_9RHOB</name>
<evidence type="ECO:0000313" key="12">
    <source>
        <dbReference type="EMBL" id="AUH33645.1"/>
    </source>
</evidence>
<dbReference type="InterPro" id="IPR044145">
    <property type="entry name" value="IF2_II"/>
</dbReference>
<dbReference type="KEGG" id="paro:CUV01_09815"/>
<dbReference type="InterPro" id="IPR053905">
    <property type="entry name" value="EF-G-like_DII"/>
</dbReference>
<dbReference type="Pfam" id="PF04760">
    <property type="entry name" value="IF2_N"/>
    <property type="match status" value="1"/>
</dbReference>
<dbReference type="Pfam" id="PF22042">
    <property type="entry name" value="EF-G_D2"/>
    <property type="match status" value="1"/>
</dbReference>
<gene>
    <name evidence="8" type="primary">infB</name>
    <name evidence="12" type="ORF">CUV01_09815</name>
</gene>
<dbReference type="OrthoDB" id="9811804at2"/>
<feature type="binding site" evidence="8">
    <location>
        <begin position="401"/>
        <end position="405"/>
    </location>
    <ligand>
        <name>GTP</name>
        <dbReference type="ChEBI" id="CHEBI:37565"/>
    </ligand>
</feature>
<dbReference type="InterPro" id="IPR000795">
    <property type="entry name" value="T_Tr_GTP-bd_dom"/>
</dbReference>
<evidence type="ECO:0000256" key="10">
    <source>
        <dbReference type="SAM" id="MobiDB-lite"/>
    </source>
</evidence>
<dbReference type="PANTHER" id="PTHR43381:SF5">
    <property type="entry name" value="TR-TYPE G DOMAIN-CONTAINING PROTEIN"/>
    <property type="match status" value="1"/>
</dbReference>
<feature type="binding site" evidence="8">
    <location>
        <begin position="455"/>
        <end position="458"/>
    </location>
    <ligand>
        <name>GTP</name>
        <dbReference type="ChEBI" id="CHEBI:37565"/>
    </ligand>
</feature>
<dbReference type="InterPro" id="IPR013575">
    <property type="entry name" value="IF2_assoc_dom_bac"/>
</dbReference>
<dbReference type="Gene3D" id="2.40.30.10">
    <property type="entry name" value="Translation factors"/>
    <property type="match status" value="2"/>
</dbReference>
<dbReference type="SUPFAM" id="SSF50447">
    <property type="entry name" value="Translation proteins"/>
    <property type="match status" value="2"/>
</dbReference>
<dbReference type="FunFam" id="3.40.50.300:FF:000019">
    <property type="entry name" value="Translation initiation factor IF-2"/>
    <property type="match status" value="1"/>
</dbReference>
<comment type="similarity">
    <text evidence="1 8 9">Belongs to the TRAFAC class translation factor GTPase superfamily. Classic translation factor GTPase family. IF-2 subfamily.</text>
</comment>
<dbReference type="PROSITE" id="PS51722">
    <property type="entry name" value="G_TR_2"/>
    <property type="match status" value="1"/>
</dbReference>
<dbReference type="FunFam" id="2.40.30.10:FF:000007">
    <property type="entry name" value="Translation initiation factor IF-2"/>
    <property type="match status" value="1"/>
</dbReference>
<evidence type="ECO:0000259" key="11">
    <source>
        <dbReference type="PROSITE" id="PS51722"/>
    </source>
</evidence>
<dbReference type="SUPFAM" id="SSF52156">
    <property type="entry name" value="Initiation factor IF2/eIF5b, domain 3"/>
    <property type="match status" value="1"/>
</dbReference>
<evidence type="ECO:0000256" key="4">
    <source>
        <dbReference type="ARBA" id="ARBA00022540"/>
    </source>
</evidence>
<dbReference type="InterPro" id="IPR015760">
    <property type="entry name" value="TIF_IF2"/>
</dbReference>
<feature type="region of interest" description="Disordered" evidence="10">
    <location>
        <begin position="1"/>
        <end position="258"/>
    </location>
</feature>
<dbReference type="InterPro" id="IPR023115">
    <property type="entry name" value="TIF_IF2_dom3"/>
</dbReference>
<comment type="subcellular location">
    <subcellularLocation>
        <location evidence="8">Cytoplasm</location>
    </subcellularLocation>
</comment>
<dbReference type="PANTHER" id="PTHR43381">
    <property type="entry name" value="TRANSLATION INITIATION FACTOR IF-2-RELATED"/>
    <property type="match status" value="1"/>
</dbReference>
<protein>
    <recommendedName>
        <fullName evidence="2 8">Translation initiation factor IF-2</fullName>
    </recommendedName>
</protein>
<evidence type="ECO:0000256" key="9">
    <source>
        <dbReference type="RuleBase" id="RU000644"/>
    </source>
</evidence>
<dbReference type="InterPro" id="IPR005225">
    <property type="entry name" value="Small_GTP-bd"/>
</dbReference>
<dbReference type="GO" id="GO:0005829">
    <property type="term" value="C:cytosol"/>
    <property type="evidence" value="ECO:0007669"/>
    <property type="project" value="TreeGrafter"/>
</dbReference>
<dbReference type="FunFam" id="2.40.30.10:FF:000008">
    <property type="entry name" value="Translation initiation factor IF-2"/>
    <property type="match status" value="1"/>
</dbReference>
<feature type="binding site" evidence="8">
    <location>
        <begin position="354"/>
        <end position="361"/>
    </location>
    <ligand>
        <name>GTP</name>
        <dbReference type="ChEBI" id="CHEBI:37565"/>
    </ligand>
</feature>
<dbReference type="CDD" id="cd03692">
    <property type="entry name" value="mtIF2_IVc"/>
    <property type="match status" value="1"/>
</dbReference>
<keyword evidence="13" id="KW-1185">Reference proteome</keyword>
<evidence type="ECO:0000256" key="2">
    <source>
        <dbReference type="ARBA" id="ARBA00020675"/>
    </source>
</evidence>
<sequence>MSDKDGKKTLGLGGGRAGQVKQSFSHGRTKSVLVETKRKRVVVPKPGTPEKSAGTSPAVAKAAASASKRPAGISDAEMERRLKALAAAKSREVEEAAAREAEEKAREADRERRRAEAEAKEREDREREEALKAKADEEARRKSEAQLREQKKAETHKPAGDKTAAPTDQAAIEAAASRAEAKGVSTSGPRKSDRDRSDRGADRGADARNRNERDNRRSGKLSLNEALAGGEGGRQRSMAAMKRKQERAKQKAMGQSVRAEKQFRDVRLPETIVVQELANRMAERAADVVKSLMNMGMMVNMNQPIDADTAELVIEEFGHKAVRVSDADVEQSIKTVEDKDEDRQSRPPIITIMGHVDHGKTSLLDAIRKANVVSGEAGGITQHIGAYQVTTDSGAVLTFLDTPGHAAFTSMRARGANVTDIVVLVVAADDAVMPQTVEAINHAKAAKVPMIVAINKIDKPSANAQKVRTDLLQHEVIVEQLSGDVQDVEVSAVTGKGLDQLLEAIALQAEILELKANPDRAAQGAVIEAQLDVGRGPVATVLVQNGTLRQGDIFVVGEQWGKVRALIDDTGERVAEAGPSVPVEVLGLNGTPEAGDVLNVVETEAQAREIADYREQAAKDKRAAAGAAITLDQMLAKAKADQSVAELPVVVKADVQGSAEAIVQALEKVGNDEVRVRVLHYGVGAITESDITLAEASRTPVIGFNVRANSPARNAANQKGVEIRYYSIIYDLVDDIKAAASGLLSAEVRETFIGYAEIREVFKVTGVGKVAGCLVTEGVARRSAGVRLLRDNVVIHEGTLKTLKRFKDEVKEVQSGQECGMAFENYDDIRPSDVIEIFEREEVERQL</sequence>
<dbReference type="Pfam" id="PF08364">
    <property type="entry name" value="IF2_assoc"/>
    <property type="match status" value="1"/>
</dbReference>
<feature type="compositionally biased region" description="Basic and acidic residues" evidence="10">
    <location>
        <begin position="190"/>
        <end position="217"/>
    </location>
</feature>
<dbReference type="InterPro" id="IPR036925">
    <property type="entry name" value="TIF_IF2_dom3_sf"/>
</dbReference>
<keyword evidence="4 8" id="KW-0396">Initiation factor</keyword>
<dbReference type="CDD" id="cd01887">
    <property type="entry name" value="IF2_eIF5B"/>
    <property type="match status" value="1"/>
</dbReference>
<dbReference type="Pfam" id="PF00009">
    <property type="entry name" value="GTP_EFTU"/>
    <property type="match status" value="1"/>
</dbReference>
<dbReference type="GO" id="GO:0005525">
    <property type="term" value="F:GTP binding"/>
    <property type="evidence" value="ECO:0007669"/>
    <property type="project" value="UniProtKB-KW"/>
</dbReference>
<evidence type="ECO:0000256" key="7">
    <source>
        <dbReference type="ARBA" id="ARBA00023134"/>
    </source>
</evidence>
<dbReference type="InterPro" id="IPR009000">
    <property type="entry name" value="Transl_B-barrel_sf"/>
</dbReference>
<dbReference type="CDD" id="cd03702">
    <property type="entry name" value="IF2_mtIF2_II"/>
    <property type="match status" value="1"/>
</dbReference>
<evidence type="ECO:0000313" key="13">
    <source>
        <dbReference type="Proteomes" id="UP000233742"/>
    </source>
</evidence>
<accession>A0A2K9EPS3</accession>